<gene>
    <name evidence="9" type="ORF">VPNG_03559</name>
</gene>
<organism evidence="9 10">
    <name type="scientific">Cytospora leucostoma</name>
    <dbReference type="NCBI Taxonomy" id="1230097"/>
    <lineage>
        <taxon>Eukaryota</taxon>
        <taxon>Fungi</taxon>
        <taxon>Dikarya</taxon>
        <taxon>Ascomycota</taxon>
        <taxon>Pezizomycotina</taxon>
        <taxon>Sordariomycetes</taxon>
        <taxon>Sordariomycetidae</taxon>
        <taxon>Diaporthales</taxon>
        <taxon>Cytosporaceae</taxon>
        <taxon>Cytospora</taxon>
    </lineage>
</organism>
<evidence type="ECO:0000256" key="7">
    <source>
        <dbReference type="SAM" id="Phobius"/>
    </source>
</evidence>
<feature type="compositionally biased region" description="Polar residues" evidence="6">
    <location>
        <begin position="336"/>
        <end position="348"/>
    </location>
</feature>
<feature type="transmembrane region" description="Helical" evidence="7">
    <location>
        <begin position="94"/>
        <end position="117"/>
    </location>
</feature>
<keyword evidence="2 7" id="KW-0812">Transmembrane</keyword>
<evidence type="ECO:0000256" key="1">
    <source>
        <dbReference type="ARBA" id="ARBA00004141"/>
    </source>
</evidence>
<keyword evidence="3 7" id="KW-1133">Transmembrane helix</keyword>
<dbReference type="Proteomes" id="UP000285146">
    <property type="component" value="Unassembled WGS sequence"/>
</dbReference>
<name>A0A423XCY3_9PEZI</name>
<accession>A0A423XCY3</accession>
<dbReference type="GO" id="GO:0016020">
    <property type="term" value="C:membrane"/>
    <property type="evidence" value="ECO:0007669"/>
    <property type="project" value="UniProtKB-SubCell"/>
</dbReference>
<dbReference type="AlphaFoldDB" id="A0A423XCY3"/>
<dbReference type="InterPro" id="IPR052337">
    <property type="entry name" value="SAT4-like"/>
</dbReference>
<dbReference type="InterPro" id="IPR049326">
    <property type="entry name" value="Rhodopsin_dom_fungi"/>
</dbReference>
<feature type="region of interest" description="Disordered" evidence="6">
    <location>
        <begin position="255"/>
        <end position="295"/>
    </location>
</feature>
<dbReference type="InParanoid" id="A0A423XCY3"/>
<sequence>MASYNLSGPAMTPPDGETADFDNPPNNNSLALGAFMLMFVVSTLCVAIRIYAKLYIYVFLFGVFYSIALAMLKVSIPLEWSRLFVPPGTRLKSYFWWGTMIVVALQSSFLIVILVLLNVQCIPHAAIWDVTIQSTAKCISLTILQKLSASVHLASDIVIFLLPQKIIYDLNLTIQKKLGLGVVFSLGALAIVCSVFRLYDTLKLATEVDILYFTGPVLLWCTAEITCGFFVACAPILPRVVKEIPGLRNMFGGRSTRPHSSAGFGRNLKTIGGGGTGPHRVRNTDPYSQIDDDGVPLDELKASESTEHLGKAAQLGRSDGIICTTQIEVTRDDDSSNNVAVRGSTSPWEQADAVPGSIRP</sequence>
<evidence type="ECO:0000256" key="6">
    <source>
        <dbReference type="SAM" id="MobiDB-lite"/>
    </source>
</evidence>
<evidence type="ECO:0000256" key="3">
    <source>
        <dbReference type="ARBA" id="ARBA00022989"/>
    </source>
</evidence>
<dbReference type="PANTHER" id="PTHR33048">
    <property type="entry name" value="PTH11-LIKE INTEGRAL MEMBRANE PROTEIN (AFU_ORTHOLOGUE AFUA_5G11245)"/>
    <property type="match status" value="1"/>
</dbReference>
<feature type="transmembrane region" description="Helical" evidence="7">
    <location>
        <begin position="178"/>
        <end position="199"/>
    </location>
</feature>
<feature type="transmembrane region" description="Helical" evidence="7">
    <location>
        <begin position="211"/>
        <end position="237"/>
    </location>
</feature>
<dbReference type="EMBL" id="LKEB01000017">
    <property type="protein sequence ID" value="ROW13902.1"/>
    <property type="molecule type" value="Genomic_DNA"/>
</dbReference>
<dbReference type="PANTHER" id="PTHR33048:SF47">
    <property type="entry name" value="INTEGRAL MEMBRANE PROTEIN-RELATED"/>
    <property type="match status" value="1"/>
</dbReference>
<feature type="domain" description="Rhodopsin" evidence="8">
    <location>
        <begin position="56"/>
        <end position="241"/>
    </location>
</feature>
<evidence type="ECO:0000259" key="8">
    <source>
        <dbReference type="Pfam" id="PF20684"/>
    </source>
</evidence>
<feature type="region of interest" description="Disordered" evidence="6">
    <location>
        <begin position="332"/>
        <end position="360"/>
    </location>
</feature>
<protein>
    <recommendedName>
        <fullName evidence="8">Rhodopsin domain-containing protein</fullName>
    </recommendedName>
</protein>
<reference evidence="9 10" key="1">
    <citation type="submission" date="2015-09" db="EMBL/GenBank/DDBJ databases">
        <title>Host preference determinants of Valsa canker pathogens revealed by comparative genomics.</title>
        <authorList>
            <person name="Yin Z."/>
            <person name="Huang L."/>
        </authorList>
    </citation>
    <scope>NUCLEOTIDE SEQUENCE [LARGE SCALE GENOMIC DNA]</scope>
    <source>
        <strain evidence="9 10">SXYLt</strain>
    </source>
</reference>
<comment type="subcellular location">
    <subcellularLocation>
        <location evidence="1">Membrane</location>
        <topology evidence="1">Multi-pass membrane protein</topology>
    </subcellularLocation>
</comment>
<evidence type="ECO:0000256" key="4">
    <source>
        <dbReference type="ARBA" id="ARBA00023136"/>
    </source>
</evidence>
<feature type="transmembrane region" description="Helical" evidence="7">
    <location>
        <begin position="54"/>
        <end position="74"/>
    </location>
</feature>
<proteinExistence type="inferred from homology"/>
<feature type="transmembrane region" description="Helical" evidence="7">
    <location>
        <begin position="30"/>
        <end position="47"/>
    </location>
</feature>
<dbReference type="Pfam" id="PF20684">
    <property type="entry name" value="Fung_rhodopsin"/>
    <property type="match status" value="1"/>
</dbReference>
<dbReference type="OrthoDB" id="4682787at2759"/>
<evidence type="ECO:0000256" key="2">
    <source>
        <dbReference type="ARBA" id="ARBA00022692"/>
    </source>
</evidence>
<keyword evidence="10" id="KW-1185">Reference proteome</keyword>
<evidence type="ECO:0000313" key="10">
    <source>
        <dbReference type="Proteomes" id="UP000285146"/>
    </source>
</evidence>
<dbReference type="STRING" id="1230097.A0A423XCY3"/>
<keyword evidence="4 7" id="KW-0472">Membrane</keyword>
<evidence type="ECO:0000256" key="5">
    <source>
        <dbReference type="ARBA" id="ARBA00038359"/>
    </source>
</evidence>
<comment type="caution">
    <text evidence="9">The sequence shown here is derived from an EMBL/GenBank/DDBJ whole genome shotgun (WGS) entry which is preliminary data.</text>
</comment>
<evidence type="ECO:0000313" key="9">
    <source>
        <dbReference type="EMBL" id="ROW13902.1"/>
    </source>
</evidence>
<comment type="similarity">
    <text evidence="5">Belongs to the SAT4 family.</text>
</comment>